<evidence type="ECO:0000313" key="2">
    <source>
        <dbReference type="Proteomes" id="UP001164746"/>
    </source>
</evidence>
<feature type="non-terminal residue" evidence="1">
    <location>
        <position position="79"/>
    </location>
</feature>
<protein>
    <submittedName>
        <fullName evidence="1">Uncharacterized protein</fullName>
    </submittedName>
</protein>
<keyword evidence="2" id="KW-1185">Reference proteome</keyword>
<gene>
    <name evidence="1" type="ORF">MAR_034274</name>
</gene>
<proteinExistence type="predicted"/>
<name>A0ABY7GBD8_MYAAR</name>
<accession>A0ABY7GBD8</accession>
<dbReference type="Proteomes" id="UP001164746">
    <property type="component" value="Chromosome 17"/>
</dbReference>
<organism evidence="1 2">
    <name type="scientific">Mya arenaria</name>
    <name type="common">Soft-shell clam</name>
    <dbReference type="NCBI Taxonomy" id="6604"/>
    <lineage>
        <taxon>Eukaryota</taxon>
        <taxon>Metazoa</taxon>
        <taxon>Spiralia</taxon>
        <taxon>Lophotrochozoa</taxon>
        <taxon>Mollusca</taxon>
        <taxon>Bivalvia</taxon>
        <taxon>Autobranchia</taxon>
        <taxon>Heteroconchia</taxon>
        <taxon>Euheterodonta</taxon>
        <taxon>Imparidentia</taxon>
        <taxon>Neoheterodontei</taxon>
        <taxon>Myida</taxon>
        <taxon>Myoidea</taxon>
        <taxon>Myidae</taxon>
        <taxon>Mya</taxon>
    </lineage>
</organism>
<dbReference type="EMBL" id="CP111028">
    <property type="protein sequence ID" value="WAR31732.1"/>
    <property type="molecule type" value="Genomic_DNA"/>
</dbReference>
<reference evidence="1" key="1">
    <citation type="submission" date="2022-11" db="EMBL/GenBank/DDBJ databases">
        <title>Centuries of genome instability and evolution in soft-shell clam transmissible cancer (bioRxiv).</title>
        <authorList>
            <person name="Hart S.F.M."/>
            <person name="Yonemitsu M.A."/>
            <person name="Giersch R.M."/>
            <person name="Beal B.F."/>
            <person name="Arriagada G."/>
            <person name="Davis B.W."/>
            <person name="Ostrander E.A."/>
            <person name="Goff S.P."/>
            <person name="Metzger M.J."/>
        </authorList>
    </citation>
    <scope>NUCLEOTIDE SEQUENCE</scope>
    <source>
        <strain evidence="1">MELC-2E11</strain>
        <tissue evidence="1">Siphon/mantle</tissue>
    </source>
</reference>
<sequence length="79" mass="9073">MIFENKTCETRIVIVQTLAHTLSYSIPLNNLVADNTHIADHNRNYYFWIKSRNNAGLTNIEYLDILVDYSPPGTGVIFE</sequence>
<evidence type="ECO:0000313" key="1">
    <source>
        <dbReference type="EMBL" id="WAR31732.1"/>
    </source>
</evidence>